<dbReference type="Gene3D" id="3.60.110.10">
    <property type="entry name" value="Carbon-nitrogen hydrolase"/>
    <property type="match status" value="1"/>
</dbReference>
<dbReference type="CDD" id="cd07586">
    <property type="entry name" value="nitrilase_8"/>
    <property type="match status" value="1"/>
</dbReference>
<feature type="domain" description="CN hydrolase" evidence="2">
    <location>
        <begin position="18"/>
        <end position="261"/>
    </location>
</feature>
<dbReference type="PROSITE" id="PS50263">
    <property type="entry name" value="CN_HYDROLASE"/>
    <property type="match status" value="1"/>
</dbReference>
<reference evidence="4" key="1">
    <citation type="submission" date="2017-01" db="EMBL/GenBank/DDBJ databases">
        <authorList>
            <person name="Varghese N."/>
            <person name="Submissions S."/>
        </authorList>
    </citation>
    <scope>NUCLEOTIDE SEQUENCE [LARGE SCALE GENOMIC DNA]</scope>
    <source>
        <strain evidence="4">DSM 45196</strain>
    </source>
</reference>
<dbReference type="SUPFAM" id="SSF56317">
    <property type="entry name" value="Carbon-nitrogen hydrolase"/>
    <property type="match status" value="1"/>
</dbReference>
<dbReference type="PANTHER" id="PTHR43674:SF2">
    <property type="entry name" value="BETA-UREIDOPROPIONASE"/>
    <property type="match status" value="1"/>
</dbReference>
<proteinExistence type="predicted"/>
<dbReference type="InterPro" id="IPR050345">
    <property type="entry name" value="Aliph_Amidase/BUP"/>
</dbReference>
<dbReference type="GO" id="GO:0033388">
    <property type="term" value="P:putrescine biosynthetic process from arginine"/>
    <property type="evidence" value="ECO:0007669"/>
    <property type="project" value="TreeGrafter"/>
</dbReference>
<evidence type="ECO:0000256" key="1">
    <source>
        <dbReference type="ARBA" id="ARBA00022801"/>
    </source>
</evidence>
<keyword evidence="4" id="KW-1185">Reference proteome</keyword>
<dbReference type="InterPro" id="IPR003010">
    <property type="entry name" value="C-N_Hydrolase"/>
</dbReference>
<dbReference type="Pfam" id="PF00795">
    <property type="entry name" value="CN_hydrolase"/>
    <property type="match status" value="1"/>
</dbReference>
<dbReference type="EMBL" id="FTOD01000005">
    <property type="protein sequence ID" value="SIS81514.1"/>
    <property type="molecule type" value="Genomic_DNA"/>
</dbReference>
<gene>
    <name evidence="3" type="ORF">SAMN05421790_105225</name>
</gene>
<evidence type="ECO:0000313" key="3">
    <source>
        <dbReference type="EMBL" id="SIS81514.1"/>
    </source>
</evidence>
<dbReference type="Proteomes" id="UP000186795">
    <property type="component" value="Unassembled WGS sequence"/>
</dbReference>
<accession>A0A1N7M604</accession>
<protein>
    <submittedName>
        <fullName evidence="3">Predicted amidohydrolase</fullName>
    </submittedName>
</protein>
<evidence type="ECO:0000259" key="2">
    <source>
        <dbReference type="PROSITE" id="PS50263"/>
    </source>
</evidence>
<name>A0A1N7M604_9BACL</name>
<dbReference type="AlphaFoldDB" id="A0A1N7M604"/>
<organism evidence="3 4">
    <name type="scientific">Kroppenstedtia eburnea</name>
    <dbReference type="NCBI Taxonomy" id="714067"/>
    <lineage>
        <taxon>Bacteria</taxon>
        <taxon>Bacillati</taxon>
        <taxon>Bacillota</taxon>
        <taxon>Bacilli</taxon>
        <taxon>Bacillales</taxon>
        <taxon>Thermoactinomycetaceae</taxon>
        <taxon>Kroppenstedtia</taxon>
    </lineage>
</organism>
<keyword evidence="1 3" id="KW-0378">Hydrolase</keyword>
<evidence type="ECO:0000313" key="4">
    <source>
        <dbReference type="Proteomes" id="UP000186795"/>
    </source>
</evidence>
<dbReference type="GO" id="GO:0050126">
    <property type="term" value="F:N-carbamoylputrescine amidase activity"/>
    <property type="evidence" value="ECO:0007669"/>
    <property type="project" value="TreeGrafter"/>
</dbReference>
<sequence length="295" mass="32810">MCVMIKDSLKTLAGGVVMRVGLAQLAPVLGGVEENLRLHEEMIRRADSEQVDLLVFPELSLTGYALGEGTPDAARMATDGDLLALASLAEKTDVVLGFAEESEEHVFYNSAAYLSRGRIQLVHRKTYLPTYGMFQEGRYFGRGSRIRGVDTRFGRVGVVICEEAWHPSVPYLLAQEGVKILLVMANGPVKEGGAELSREPWHRILSTHSMLHSVYTVFVNRAGVEEGVRFFGNSAVFDPFGDKVEEAPLLDSGLFTVDIDLDVLRQARWRMPSALRDEDLDLTLRELERIRESRG</sequence>
<dbReference type="InterPro" id="IPR036526">
    <property type="entry name" value="C-N_Hydrolase_sf"/>
</dbReference>
<dbReference type="PANTHER" id="PTHR43674">
    <property type="entry name" value="NITRILASE C965.09-RELATED"/>
    <property type="match status" value="1"/>
</dbReference>